<dbReference type="AlphaFoldDB" id="A0A1N7JRV9"/>
<dbReference type="PROSITE" id="PS50931">
    <property type="entry name" value="HTH_LYSR"/>
    <property type="match status" value="1"/>
</dbReference>
<dbReference type="InterPro" id="IPR036390">
    <property type="entry name" value="WH_DNA-bd_sf"/>
</dbReference>
<dbReference type="GO" id="GO:0003700">
    <property type="term" value="F:DNA-binding transcription factor activity"/>
    <property type="evidence" value="ECO:0007669"/>
    <property type="project" value="InterPro"/>
</dbReference>
<dbReference type="PANTHER" id="PTHR30346:SF28">
    <property type="entry name" value="HTH-TYPE TRANSCRIPTIONAL REGULATOR CYNR"/>
    <property type="match status" value="1"/>
</dbReference>
<dbReference type="InterPro" id="IPR005119">
    <property type="entry name" value="LysR_subst-bd"/>
</dbReference>
<evidence type="ECO:0000256" key="3">
    <source>
        <dbReference type="ARBA" id="ARBA00023125"/>
    </source>
</evidence>
<evidence type="ECO:0000256" key="2">
    <source>
        <dbReference type="ARBA" id="ARBA00023015"/>
    </source>
</evidence>
<dbReference type="RefSeq" id="WP_076344069.1">
    <property type="nucleotide sequence ID" value="NZ_FTOO01000001.1"/>
</dbReference>
<evidence type="ECO:0000256" key="1">
    <source>
        <dbReference type="ARBA" id="ARBA00009437"/>
    </source>
</evidence>
<dbReference type="FunFam" id="1.10.10.10:FF:000001">
    <property type="entry name" value="LysR family transcriptional regulator"/>
    <property type="match status" value="1"/>
</dbReference>
<dbReference type="Gene3D" id="3.40.190.290">
    <property type="match status" value="1"/>
</dbReference>
<dbReference type="PRINTS" id="PR00039">
    <property type="entry name" value="HTHLYSR"/>
</dbReference>
<keyword evidence="2" id="KW-0805">Transcription regulation</keyword>
<keyword evidence="3 6" id="KW-0238">DNA-binding</keyword>
<dbReference type="Gene3D" id="1.10.10.10">
    <property type="entry name" value="Winged helix-like DNA-binding domain superfamily/Winged helix DNA-binding domain"/>
    <property type="match status" value="1"/>
</dbReference>
<dbReference type="Proteomes" id="UP000186156">
    <property type="component" value="Unassembled WGS sequence"/>
</dbReference>
<dbReference type="GO" id="GO:0032993">
    <property type="term" value="C:protein-DNA complex"/>
    <property type="evidence" value="ECO:0007669"/>
    <property type="project" value="TreeGrafter"/>
</dbReference>
<evidence type="ECO:0000313" key="6">
    <source>
        <dbReference type="EMBL" id="SIS52011.1"/>
    </source>
</evidence>
<name>A0A1N7JRV9_9BACL</name>
<evidence type="ECO:0000256" key="4">
    <source>
        <dbReference type="ARBA" id="ARBA00023163"/>
    </source>
</evidence>
<dbReference type="Pfam" id="PF00126">
    <property type="entry name" value="HTH_1"/>
    <property type="match status" value="1"/>
</dbReference>
<dbReference type="InterPro" id="IPR000847">
    <property type="entry name" value="LysR_HTH_N"/>
</dbReference>
<dbReference type="InterPro" id="IPR036388">
    <property type="entry name" value="WH-like_DNA-bd_sf"/>
</dbReference>
<dbReference type="Pfam" id="PF03466">
    <property type="entry name" value="LysR_substrate"/>
    <property type="match status" value="1"/>
</dbReference>
<organism evidence="6 7">
    <name type="scientific">Alicyclobacillus vulcanalis</name>
    <dbReference type="NCBI Taxonomy" id="252246"/>
    <lineage>
        <taxon>Bacteria</taxon>
        <taxon>Bacillati</taxon>
        <taxon>Bacillota</taxon>
        <taxon>Bacilli</taxon>
        <taxon>Bacillales</taxon>
        <taxon>Alicyclobacillaceae</taxon>
        <taxon>Alicyclobacillus</taxon>
    </lineage>
</organism>
<dbReference type="SUPFAM" id="SSF53850">
    <property type="entry name" value="Periplasmic binding protein-like II"/>
    <property type="match status" value="1"/>
</dbReference>
<sequence length="290" mass="31786">MELVQLEYFVAVAMHQSFRRAADAIRVSQPALSRSIQKLEGDLGAPLFVRTAQGVRLTPYGEAFLPHARQALAEVATGVRKVSELAGQERGTLQVGLIYSLGTRFLPDIIRSFTRSHPGVTVRLSEAPTQKLLQQLDQGEIDIAFCTPQRAPHLNCVEILREELVAIVPPDHALAQRASCRLTDLAHEPFVAYARESGIRHVIEKYCAEAGFAPRVAMEGVEDLTVAGLVAAGVGVAVVPLNPQLTQLPVRALKLQESCTRSVYMVWHAHTPLSPVARAFISFVKRMCQP</sequence>
<protein>
    <submittedName>
        <fullName evidence="6">DNA-binding transcriptional regulator, LysR family</fullName>
    </submittedName>
</protein>
<keyword evidence="7" id="KW-1185">Reference proteome</keyword>
<comment type="similarity">
    <text evidence="1">Belongs to the LysR transcriptional regulatory family.</text>
</comment>
<dbReference type="EMBL" id="FTOO01000001">
    <property type="protein sequence ID" value="SIS52011.1"/>
    <property type="molecule type" value="Genomic_DNA"/>
</dbReference>
<feature type="domain" description="HTH lysR-type" evidence="5">
    <location>
        <begin position="1"/>
        <end position="58"/>
    </location>
</feature>
<evidence type="ECO:0000313" key="7">
    <source>
        <dbReference type="Proteomes" id="UP000186156"/>
    </source>
</evidence>
<proteinExistence type="inferred from homology"/>
<dbReference type="STRING" id="252246.SAMN05421799_101146"/>
<dbReference type="PANTHER" id="PTHR30346">
    <property type="entry name" value="TRANSCRIPTIONAL DUAL REGULATOR HCAR-RELATED"/>
    <property type="match status" value="1"/>
</dbReference>
<keyword evidence="4" id="KW-0804">Transcription</keyword>
<dbReference type="SUPFAM" id="SSF46785">
    <property type="entry name" value="Winged helix' DNA-binding domain"/>
    <property type="match status" value="1"/>
</dbReference>
<evidence type="ECO:0000259" key="5">
    <source>
        <dbReference type="PROSITE" id="PS50931"/>
    </source>
</evidence>
<dbReference type="GO" id="GO:0003677">
    <property type="term" value="F:DNA binding"/>
    <property type="evidence" value="ECO:0007669"/>
    <property type="project" value="UniProtKB-KW"/>
</dbReference>
<gene>
    <name evidence="6" type="ORF">SAMN05421799_101146</name>
</gene>
<accession>A0A1N7JRV9</accession>
<reference evidence="7" key="1">
    <citation type="submission" date="2017-01" db="EMBL/GenBank/DDBJ databases">
        <authorList>
            <person name="Varghese N."/>
            <person name="Submissions S."/>
        </authorList>
    </citation>
    <scope>NUCLEOTIDE SEQUENCE [LARGE SCALE GENOMIC DNA]</scope>
    <source>
        <strain evidence="7">DSM 16176</strain>
    </source>
</reference>
<dbReference type="OrthoDB" id="9803735at2"/>